<evidence type="ECO:0000256" key="3">
    <source>
        <dbReference type="ARBA" id="ARBA00023163"/>
    </source>
</evidence>
<dbReference type="PANTHER" id="PTHR30136">
    <property type="entry name" value="HELIX-TURN-HELIX TRANSCRIPTIONAL REGULATOR, ICLR FAMILY"/>
    <property type="match status" value="1"/>
</dbReference>
<dbReference type="InterPro" id="IPR005471">
    <property type="entry name" value="Tscrpt_reg_IclR_N"/>
</dbReference>
<dbReference type="Proteomes" id="UP000675163">
    <property type="component" value="Unassembled WGS sequence"/>
</dbReference>
<dbReference type="GO" id="GO:0045892">
    <property type="term" value="P:negative regulation of DNA-templated transcription"/>
    <property type="evidence" value="ECO:0007669"/>
    <property type="project" value="TreeGrafter"/>
</dbReference>
<dbReference type="Gene3D" id="1.10.10.10">
    <property type="entry name" value="Winged helix-like DNA-binding domain superfamily/Winged helix DNA-binding domain"/>
    <property type="match status" value="1"/>
</dbReference>
<evidence type="ECO:0000256" key="2">
    <source>
        <dbReference type="ARBA" id="ARBA00023125"/>
    </source>
</evidence>
<dbReference type="EMBL" id="JAFIDA010000001">
    <property type="protein sequence ID" value="MBP1326290.1"/>
    <property type="molecule type" value="Genomic_DNA"/>
</dbReference>
<dbReference type="Pfam" id="PF09339">
    <property type="entry name" value="HTH_IclR"/>
    <property type="match status" value="1"/>
</dbReference>
<keyword evidence="7" id="KW-1185">Reference proteome</keyword>
<keyword evidence="2 6" id="KW-0238">DNA-binding</keyword>
<gene>
    <name evidence="6" type="ORF">JOF28_001522</name>
</gene>
<dbReference type="GO" id="GO:0003700">
    <property type="term" value="F:DNA-binding transcription factor activity"/>
    <property type="evidence" value="ECO:0007669"/>
    <property type="project" value="TreeGrafter"/>
</dbReference>
<dbReference type="AlphaFoldDB" id="A0A940PNH2"/>
<sequence>MHSSVLGEPELSMPAFAAPEHSIHGNDDHSSQGVAPLLSRAVSILRCFTQEQNTMSAKELGQRSGIPRSSTHRLINDLVQLGMLSKTSSGRFCVGSLVWELAQYSELQFKLRQAAQVHLTRLYDASGENVFLGVLTTNAPDTAEAMYVGHVRGTRSAPTRAQEGKVFPILATAMGAALTFTQSHEWRDELVRHISPRQSALASGSANEIRRALAAGKQKGYYVQHRTGSVAIAAPIPGGDGYPNAAVEIVMSPERWDEAFFARNIRAAAQAIARELRSGD</sequence>
<dbReference type="RefSeq" id="WP_209705229.1">
    <property type="nucleotide sequence ID" value="NZ_JAFIDA010000001.1"/>
</dbReference>
<comment type="caution">
    <text evidence="6">The sequence shown here is derived from an EMBL/GenBank/DDBJ whole genome shotgun (WGS) entry which is preliminary data.</text>
</comment>
<dbReference type="Gene3D" id="3.30.450.40">
    <property type="match status" value="1"/>
</dbReference>
<protein>
    <submittedName>
        <fullName evidence="6">DNA-binding IclR family transcriptional regulator</fullName>
    </submittedName>
</protein>
<accession>A0A940PNH2</accession>
<dbReference type="SUPFAM" id="SSF46785">
    <property type="entry name" value="Winged helix' DNA-binding domain"/>
    <property type="match status" value="1"/>
</dbReference>
<evidence type="ECO:0000259" key="4">
    <source>
        <dbReference type="PROSITE" id="PS51077"/>
    </source>
</evidence>
<evidence type="ECO:0000313" key="7">
    <source>
        <dbReference type="Proteomes" id="UP000675163"/>
    </source>
</evidence>
<dbReference type="SMART" id="SM00346">
    <property type="entry name" value="HTH_ICLR"/>
    <property type="match status" value="1"/>
</dbReference>
<evidence type="ECO:0000259" key="5">
    <source>
        <dbReference type="PROSITE" id="PS51078"/>
    </source>
</evidence>
<keyword evidence="1" id="KW-0805">Transcription regulation</keyword>
<dbReference type="InterPro" id="IPR050707">
    <property type="entry name" value="HTH_MetabolicPath_Reg"/>
</dbReference>
<proteinExistence type="predicted"/>
<dbReference type="GO" id="GO:0003677">
    <property type="term" value="F:DNA binding"/>
    <property type="evidence" value="ECO:0007669"/>
    <property type="project" value="UniProtKB-KW"/>
</dbReference>
<dbReference type="InterPro" id="IPR036388">
    <property type="entry name" value="WH-like_DNA-bd_sf"/>
</dbReference>
<dbReference type="Pfam" id="PF01614">
    <property type="entry name" value="IclR_C"/>
    <property type="match status" value="1"/>
</dbReference>
<dbReference type="InterPro" id="IPR014757">
    <property type="entry name" value="Tscrpt_reg_IclR_C"/>
</dbReference>
<feature type="domain" description="HTH iclR-type" evidence="4">
    <location>
        <begin position="35"/>
        <end position="96"/>
    </location>
</feature>
<dbReference type="PROSITE" id="PS51077">
    <property type="entry name" value="HTH_ICLR"/>
    <property type="match status" value="1"/>
</dbReference>
<reference evidence="6" key="1">
    <citation type="submission" date="2021-02" db="EMBL/GenBank/DDBJ databases">
        <title>Sequencing the genomes of 1000 actinobacteria strains.</title>
        <authorList>
            <person name="Klenk H.-P."/>
        </authorList>
    </citation>
    <scope>NUCLEOTIDE SEQUENCE</scope>
    <source>
        <strain evidence="6">DSM 22850</strain>
    </source>
</reference>
<dbReference type="InterPro" id="IPR029016">
    <property type="entry name" value="GAF-like_dom_sf"/>
</dbReference>
<dbReference type="PROSITE" id="PS51078">
    <property type="entry name" value="ICLR_ED"/>
    <property type="match status" value="1"/>
</dbReference>
<name>A0A940PNH2_9MICO</name>
<dbReference type="SUPFAM" id="SSF55781">
    <property type="entry name" value="GAF domain-like"/>
    <property type="match status" value="1"/>
</dbReference>
<organism evidence="6 7">
    <name type="scientific">Leucobacter exalbidus</name>
    <dbReference type="NCBI Taxonomy" id="662960"/>
    <lineage>
        <taxon>Bacteria</taxon>
        <taxon>Bacillati</taxon>
        <taxon>Actinomycetota</taxon>
        <taxon>Actinomycetes</taxon>
        <taxon>Micrococcales</taxon>
        <taxon>Microbacteriaceae</taxon>
        <taxon>Leucobacter</taxon>
    </lineage>
</organism>
<dbReference type="InterPro" id="IPR036390">
    <property type="entry name" value="WH_DNA-bd_sf"/>
</dbReference>
<feature type="domain" description="IclR-ED" evidence="5">
    <location>
        <begin position="97"/>
        <end position="280"/>
    </location>
</feature>
<evidence type="ECO:0000313" key="6">
    <source>
        <dbReference type="EMBL" id="MBP1326290.1"/>
    </source>
</evidence>
<evidence type="ECO:0000256" key="1">
    <source>
        <dbReference type="ARBA" id="ARBA00023015"/>
    </source>
</evidence>
<keyword evidence="3" id="KW-0804">Transcription</keyword>
<dbReference type="PANTHER" id="PTHR30136:SF24">
    <property type="entry name" value="HTH-TYPE TRANSCRIPTIONAL REPRESSOR ALLR"/>
    <property type="match status" value="1"/>
</dbReference>